<comment type="similarity">
    <text evidence="1">Belongs to the AHA1 family.</text>
</comment>
<comment type="caution">
    <text evidence="3">The sequence shown here is derived from an EMBL/GenBank/DDBJ whole genome shotgun (WGS) entry which is preliminary data.</text>
</comment>
<sequence>MNDKLSAHATVTRHFSVTAEDVFDAWLNTSMIGRFMFGPDVRDEKIVSLTSDPKVGGAFSFIVLRNSEEIDHVGEYLEINRPLRLAFTWAVGKDSADHSEIEVDIVPSATGAELTLVQKMPENWEHFVGSAEESWTKMLDALDKIL</sequence>
<protein>
    <submittedName>
        <fullName evidence="3">SRPBCC domain-containing protein</fullName>
    </submittedName>
</protein>
<gene>
    <name evidence="3" type="ORF">GM920_04350</name>
</gene>
<dbReference type="Pfam" id="PF08327">
    <property type="entry name" value="AHSA1"/>
    <property type="match status" value="1"/>
</dbReference>
<dbReference type="EMBL" id="WNXC01000001">
    <property type="protein sequence ID" value="MBB2148139.1"/>
    <property type="molecule type" value="Genomic_DNA"/>
</dbReference>
<dbReference type="Proteomes" id="UP000636110">
    <property type="component" value="Unassembled WGS sequence"/>
</dbReference>
<name>A0ABR6ETJ2_9SPHI</name>
<evidence type="ECO:0000313" key="4">
    <source>
        <dbReference type="Proteomes" id="UP000636110"/>
    </source>
</evidence>
<dbReference type="InterPro" id="IPR023393">
    <property type="entry name" value="START-like_dom_sf"/>
</dbReference>
<keyword evidence="4" id="KW-1185">Reference proteome</keyword>
<dbReference type="Gene3D" id="3.30.530.20">
    <property type="match status" value="1"/>
</dbReference>
<reference evidence="3 4" key="1">
    <citation type="submission" date="2019-11" db="EMBL/GenBank/DDBJ databases">
        <title>Description of Pedobacter sp. LMG 31462T.</title>
        <authorList>
            <person name="Carlier A."/>
            <person name="Qi S."/>
            <person name="Vandamme P."/>
        </authorList>
    </citation>
    <scope>NUCLEOTIDE SEQUENCE [LARGE SCALE GENOMIC DNA]</scope>
    <source>
        <strain evidence="3 4">LMG 31462</strain>
    </source>
</reference>
<evidence type="ECO:0000313" key="3">
    <source>
        <dbReference type="EMBL" id="MBB2148139.1"/>
    </source>
</evidence>
<evidence type="ECO:0000259" key="2">
    <source>
        <dbReference type="Pfam" id="PF08327"/>
    </source>
</evidence>
<dbReference type="RefSeq" id="WP_182953766.1">
    <property type="nucleotide sequence ID" value="NZ_WNXC01000001.1"/>
</dbReference>
<dbReference type="SUPFAM" id="SSF55961">
    <property type="entry name" value="Bet v1-like"/>
    <property type="match status" value="1"/>
</dbReference>
<dbReference type="CDD" id="cd07814">
    <property type="entry name" value="SRPBCC_CalC_Aha1-like"/>
    <property type="match status" value="1"/>
</dbReference>
<feature type="domain" description="Activator of Hsp90 ATPase homologue 1/2-like C-terminal" evidence="2">
    <location>
        <begin position="17"/>
        <end position="146"/>
    </location>
</feature>
<dbReference type="InterPro" id="IPR013538">
    <property type="entry name" value="ASHA1/2-like_C"/>
</dbReference>
<evidence type="ECO:0000256" key="1">
    <source>
        <dbReference type="ARBA" id="ARBA00006817"/>
    </source>
</evidence>
<accession>A0ABR6ETJ2</accession>
<proteinExistence type="inferred from homology"/>
<organism evidence="3 4">
    <name type="scientific">Pedobacter gandavensis</name>
    <dbReference type="NCBI Taxonomy" id="2679963"/>
    <lineage>
        <taxon>Bacteria</taxon>
        <taxon>Pseudomonadati</taxon>
        <taxon>Bacteroidota</taxon>
        <taxon>Sphingobacteriia</taxon>
        <taxon>Sphingobacteriales</taxon>
        <taxon>Sphingobacteriaceae</taxon>
        <taxon>Pedobacter</taxon>
    </lineage>
</organism>